<dbReference type="Proteomes" id="UP000273145">
    <property type="component" value="Chromosome"/>
</dbReference>
<organism evidence="2 3">
    <name type="scientific">Paenibacillus lentus</name>
    <dbReference type="NCBI Taxonomy" id="1338368"/>
    <lineage>
        <taxon>Bacteria</taxon>
        <taxon>Bacillati</taxon>
        <taxon>Bacillota</taxon>
        <taxon>Bacilli</taxon>
        <taxon>Bacillales</taxon>
        <taxon>Paenibacillaceae</taxon>
        <taxon>Paenibacillus</taxon>
    </lineage>
</organism>
<keyword evidence="3" id="KW-1185">Reference proteome</keyword>
<dbReference type="InterPro" id="IPR041657">
    <property type="entry name" value="HTH_17"/>
</dbReference>
<dbReference type="AlphaFoldDB" id="A0A3S8S1L4"/>
<sequence length="42" mass="5178">MIYEMVRKKKIPFFRIGSRIFFRKDDLEMMIKKQVQNNVNQG</sequence>
<dbReference type="Pfam" id="PF12728">
    <property type="entry name" value="HTH_17"/>
    <property type="match status" value="1"/>
</dbReference>
<evidence type="ECO:0000313" key="2">
    <source>
        <dbReference type="EMBL" id="AZK49122.1"/>
    </source>
</evidence>
<protein>
    <submittedName>
        <fullName evidence="2">DNA-binding protein</fullName>
    </submittedName>
</protein>
<accession>A0A3S8S1L4</accession>
<gene>
    <name evidence="2" type="ORF">EIM92_18100</name>
</gene>
<proteinExistence type="predicted"/>
<reference evidence="2 3" key="1">
    <citation type="submission" date="2018-11" db="EMBL/GenBank/DDBJ databases">
        <title>Genome sequencing of Paenibacillus lentus DSM25539(T).</title>
        <authorList>
            <person name="Kook J.-K."/>
            <person name="Park S.-N."/>
            <person name="Lim Y.K."/>
        </authorList>
    </citation>
    <scope>NUCLEOTIDE SEQUENCE [LARGE SCALE GENOMIC DNA]</scope>
    <source>
        <strain evidence="2 3">DSM 25539</strain>
    </source>
</reference>
<evidence type="ECO:0000313" key="3">
    <source>
        <dbReference type="Proteomes" id="UP000273145"/>
    </source>
</evidence>
<keyword evidence="2" id="KW-0238">DNA-binding</keyword>
<dbReference type="KEGG" id="plen:EIM92_18100"/>
<dbReference type="GO" id="GO:0003677">
    <property type="term" value="F:DNA binding"/>
    <property type="evidence" value="ECO:0007669"/>
    <property type="project" value="UniProtKB-KW"/>
</dbReference>
<name>A0A3S8S1L4_9BACL</name>
<dbReference type="OrthoDB" id="515428at2"/>
<dbReference type="EMBL" id="CP034248">
    <property type="protein sequence ID" value="AZK49122.1"/>
    <property type="molecule type" value="Genomic_DNA"/>
</dbReference>
<evidence type="ECO:0000259" key="1">
    <source>
        <dbReference type="Pfam" id="PF12728"/>
    </source>
</evidence>
<feature type="domain" description="Helix-turn-helix" evidence="1">
    <location>
        <begin position="2"/>
        <end position="34"/>
    </location>
</feature>